<feature type="domain" description="Teneurin-like YD-shell" evidence="5">
    <location>
        <begin position="413"/>
        <end position="631"/>
    </location>
</feature>
<dbReference type="InterPro" id="IPR001826">
    <property type="entry name" value="RHS"/>
</dbReference>
<evidence type="ECO:0000313" key="6">
    <source>
        <dbReference type="EMBL" id="BCM86816.1"/>
    </source>
</evidence>
<dbReference type="InterPro" id="IPR056823">
    <property type="entry name" value="TEN-like_YD-shell"/>
</dbReference>
<name>A0A8H8WY95_9HYPH</name>
<sequence>MSGDTGSGGSMRLETIDASKRDTTPSPNTTQARDGGRPNESGQNANAGGKAIMGASAKKAQLQEMIDAFDRSIAEKDKQIAGEKAFEQNVRDNLGADQQGTSRIPDLERERAGLVAQRDVLVDARDNIGPAAEEFQKGNPWPMLGLFAEREPLVQVAGEGAAGKVAGALARPVGKLAETAGKLVGRVGTKLGELGEKVGLRKPRPASRPSPGAEGESIQGRQGRQNGTGTRCTWPCTKKPVALADGAKVTFDVEFTLPGVLPLELARSYASDLGHDGPLGRNRIGSLDEVLVREPDGSLLYRMGSGLTAGFDRPTGNIGEVSRNARHPHLALSAAGNRAYAVRDRGLTKRFDKGKDGVWRLAEIQDPNGRHATFRRDAAGLLLRLDRSDGFAFVFENGASGLREAVTLQAPGGETRLLIRYAYDAHGNLTQARNAYGPSFRYEYDAAGRFCAYEDGVHTRNTYAYDEAGRVVAVTTPGGRFDYRLTYGADGRTTTLAHADRPDGARRYTFDANGRALTETDALGRVRRFERDALGTLLAETDAEGQRTAYAYDAFGTLSAVTDPEGRRTAYHHDEDGRLERLIDPAGQAWTWTYDGRGNLVAAVDPLGTRTDYVTNHAGLPTAIMRHDGLIERRDYDAQNNLVRLVDYRGGTTLFTRDAFGRLTARTDPLGHVTRFSYDERPGADFWTPTALTRPDGVSVRREPEPHRATLTLTDGEGRRTLYRYGPFDLLEAIEDPKGGSLRFSYDAEERLVRVENQLGRHWTFARDAAGRVVVETDFDGMTLAYAYDGADRVSETRHADGARIAHAYDRTGLLLRQEAFAPGATNPQVTRFAYDRTGRVVEAETPAALVRLERDALGRVIAETQGGRRIESAYDCCGNRTGRRIGDRLVATAYDPLGALSGLAIGERAPLRITRDAAGREVLRESAAGFRLAQAWDAVGQLTRQRGGREPGLVGMPPGPGVERAYAWSRDVAPRVIRDARWGETAYDTDVAGQIVETRFGDGEAERFAYDPALNLCGFGDATARVQAWQLAAGGRVERARGPHGETIQLAYDARRRVVERRVERDGFRPRTWRYGWDAQDRLVACETPEGERWAYGYDAFGRRVWKRRLLEEAEEAWVRGKFPHLVRSVAAGGRSALDVWPRRPAGASEVDAAPPVVGVAYLWDGDVVAQEAALRLDGSVEWERATSWHFAPGTFVPVAKEEADGRLRYVVTDHLGTPREVFAEDGGLVWAAEYRTWGAVRRLWLAQADNDNRGGGGWGPRRTLGRVWGGLALEETPAAAEAMLVCPIRFQGQWADAETGLVYNRFRYYDPLAGQYASSDPIRLYGGIRPNAYTSNSTSIIDPLGLAPCCTASPLDWSRTNKDGTAVDHVNKSHGDLRLSKPQQGVFYGNPKNAIDDAWAKADAQQIRPTTIGNRDYYIVPRDNSGYAGGAGGQRQNYDFVTIITETSTNRLVTGFPSGNGLPRGIDNVKP</sequence>
<protein>
    <recommendedName>
        <fullName evidence="8">Type IV secretion protein Rhs</fullName>
    </recommendedName>
</protein>
<feature type="compositionally biased region" description="Low complexity" evidence="2">
    <location>
        <begin position="219"/>
        <end position="232"/>
    </location>
</feature>
<dbReference type="Gene3D" id="2.180.10.10">
    <property type="entry name" value="RHS repeat-associated core"/>
    <property type="match status" value="3"/>
</dbReference>
<dbReference type="Pfam" id="PF03527">
    <property type="entry name" value="RHS"/>
    <property type="match status" value="1"/>
</dbReference>
<dbReference type="Proteomes" id="UP000663508">
    <property type="component" value="Chromosome"/>
</dbReference>
<dbReference type="InterPro" id="IPR022385">
    <property type="entry name" value="Rhs_assc_core"/>
</dbReference>
<evidence type="ECO:0000259" key="5">
    <source>
        <dbReference type="Pfam" id="PF25023"/>
    </source>
</evidence>
<feature type="region of interest" description="Disordered" evidence="2">
    <location>
        <begin position="195"/>
        <end position="232"/>
    </location>
</feature>
<proteinExistence type="predicted"/>
<dbReference type="Pfam" id="PF25023">
    <property type="entry name" value="TEN_YD-shell"/>
    <property type="match status" value="2"/>
</dbReference>
<dbReference type="Pfam" id="PF05593">
    <property type="entry name" value="RHS_repeat"/>
    <property type="match status" value="2"/>
</dbReference>
<dbReference type="Pfam" id="PF20148">
    <property type="entry name" value="DUF6531"/>
    <property type="match status" value="1"/>
</dbReference>
<dbReference type="InterPro" id="IPR050708">
    <property type="entry name" value="T6SS_VgrG/RHS"/>
</dbReference>
<dbReference type="SUPFAM" id="SSF69304">
    <property type="entry name" value="Tricorn protease N-terminal domain"/>
    <property type="match status" value="1"/>
</dbReference>
<dbReference type="NCBIfam" id="TIGR01643">
    <property type="entry name" value="YD_repeat_2x"/>
    <property type="match status" value="6"/>
</dbReference>
<dbReference type="EMBL" id="AP024145">
    <property type="protein sequence ID" value="BCM86816.1"/>
    <property type="molecule type" value="Genomic_DNA"/>
</dbReference>
<organism evidence="6 7">
    <name type="scientific">Methylobacterium indicum</name>
    <dbReference type="NCBI Taxonomy" id="1775910"/>
    <lineage>
        <taxon>Bacteria</taxon>
        <taxon>Pseudomonadati</taxon>
        <taxon>Pseudomonadota</taxon>
        <taxon>Alphaproteobacteria</taxon>
        <taxon>Hyphomicrobiales</taxon>
        <taxon>Methylobacteriaceae</taxon>
        <taxon>Methylobacterium</taxon>
    </lineage>
</organism>
<feature type="compositionally biased region" description="Basic and acidic residues" evidence="2">
    <location>
        <begin position="14"/>
        <end position="23"/>
    </location>
</feature>
<dbReference type="PANTHER" id="PTHR32305:SF15">
    <property type="entry name" value="PROTEIN RHSA-RELATED"/>
    <property type="match status" value="1"/>
</dbReference>
<feature type="domain" description="Teneurin-like YD-shell" evidence="5">
    <location>
        <begin position="742"/>
        <end position="865"/>
    </location>
</feature>
<evidence type="ECO:0000256" key="1">
    <source>
        <dbReference type="ARBA" id="ARBA00022737"/>
    </source>
</evidence>
<dbReference type="InterPro" id="IPR045351">
    <property type="entry name" value="DUF6531"/>
</dbReference>
<gene>
    <name evidence="6" type="ORF">mvi_52770</name>
</gene>
<evidence type="ECO:0000259" key="4">
    <source>
        <dbReference type="Pfam" id="PF20148"/>
    </source>
</evidence>
<dbReference type="InterPro" id="IPR031325">
    <property type="entry name" value="RHS_repeat"/>
</dbReference>
<dbReference type="PANTHER" id="PTHR32305">
    <property type="match status" value="1"/>
</dbReference>
<feature type="domain" description="RHS protein conserved region" evidence="3">
    <location>
        <begin position="1211"/>
        <end position="1245"/>
    </location>
</feature>
<feature type="region of interest" description="Disordered" evidence="2">
    <location>
        <begin position="1"/>
        <end position="59"/>
    </location>
</feature>
<dbReference type="KEGG" id="mind:mvi_52770"/>
<accession>A0A8H8WY95</accession>
<evidence type="ECO:0000313" key="7">
    <source>
        <dbReference type="Proteomes" id="UP000663508"/>
    </source>
</evidence>
<reference evidence="6" key="1">
    <citation type="submission" date="2020-11" db="EMBL/GenBank/DDBJ databases">
        <title>Complete genome sequence of a novel pathogenic Methylobacterium strain isolated from rice in Vietnam.</title>
        <authorList>
            <person name="Lai K."/>
            <person name="Okazaki S."/>
            <person name="Higashi K."/>
            <person name="Mori H."/>
            <person name="Toyoda A."/>
            <person name="Kurokawa K."/>
        </authorList>
    </citation>
    <scope>NUCLEOTIDE SEQUENCE</scope>
    <source>
        <strain evidence="6">VL1</strain>
    </source>
</reference>
<dbReference type="InterPro" id="IPR006530">
    <property type="entry name" value="YD"/>
</dbReference>
<keyword evidence="1" id="KW-0677">Repeat</keyword>
<evidence type="ECO:0000256" key="2">
    <source>
        <dbReference type="SAM" id="MobiDB-lite"/>
    </source>
</evidence>
<dbReference type="NCBIfam" id="TIGR03696">
    <property type="entry name" value="Rhs_assc_core"/>
    <property type="match status" value="1"/>
</dbReference>
<evidence type="ECO:0000259" key="3">
    <source>
        <dbReference type="Pfam" id="PF03527"/>
    </source>
</evidence>
<evidence type="ECO:0008006" key="8">
    <source>
        <dbReference type="Google" id="ProtNLM"/>
    </source>
</evidence>
<feature type="domain" description="DUF6531" evidence="4">
    <location>
        <begin position="239"/>
        <end position="309"/>
    </location>
</feature>